<dbReference type="EMBL" id="CAKOFQ010007276">
    <property type="protein sequence ID" value="CAH1997059.1"/>
    <property type="molecule type" value="Genomic_DNA"/>
</dbReference>
<dbReference type="AlphaFoldDB" id="A0A9P0PSD0"/>
<organism evidence="1 2">
    <name type="scientific">Acanthoscelides obtectus</name>
    <name type="common">Bean weevil</name>
    <name type="synonym">Bruchus obtectus</name>
    <dbReference type="NCBI Taxonomy" id="200917"/>
    <lineage>
        <taxon>Eukaryota</taxon>
        <taxon>Metazoa</taxon>
        <taxon>Ecdysozoa</taxon>
        <taxon>Arthropoda</taxon>
        <taxon>Hexapoda</taxon>
        <taxon>Insecta</taxon>
        <taxon>Pterygota</taxon>
        <taxon>Neoptera</taxon>
        <taxon>Endopterygota</taxon>
        <taxon>Coleoptera</taxon>
        <taxon>Polyphaga</taxon>
        <taxon>Cucujiformia</taxon>
        <taxon>Chrysomeloidea</taxon>
        <taxon>Chrysomelidae</taxon>
        <taxon>Bruchinae</taxon>
        <taxon>Bruchini</taxon>
        <taxon>Acanthoscelides</taxon>
    </lineage>
</organism>
<proteinExistence type="predicted"/>
<sequence length="50" mass="5859">MDEKKTGRYDRSFVPRVSRLWKNLQEKAFPCSTNLRQFKNPINKISVGSS</sequence>
<reference evidence="1" key="1">
    <citation type="submission" date="2022-03" db="EMBL/GenBank/DDBJ databases">
        <authorList>
            <person name="Sayadi A."/>
        </authorList>
    </citation>
    <scope>NUCLEOTIDE SEQUENCE</scope>
</reference>
<comment type="caution">
    <text evidence="1">The sequence shown here is derived from an EMBL/GenBank/DDBJ whole genome shotgun (WGS) entry which is preliminary data.</text>
</comment>
<name>A0A9P0PSD0_ACAOB</name>
<protein>
    <submittedName>
        <fullName evidence="1">Uncharacterized protein</fullName>
    </submittedName>
</protein>
<keyword evidence="2" id="KW-1185">Reference proteome</keyword>
<gene>
    <name evidence="1" type="ORF">ACAOBT_LOCUS23511</name>
</gene>
<accession>A0A9P0PSD0</accession>
<evidence type="ECO:0000313" key="1">
    <source>
        <dbReference type="EMBL" id="CAH1997059.1"/>
    </source>
</evidence>
<dbReference type="Proteomes" id="UP001152888">
    <property type="component" value="Unassembled WGS sequence"/>
</dbReference>
<evidence type="ECO:0000313" key="2">
    <source>
        <dbReference type="Proteomes" id="UP001152888"/>
    </source>
</evidence>
<dbReference type="OrthoDB" id="7480422at2759"/>